<evidence type="ECO:0000256" key="1">
    <source>
        <dbReference type="SAM" id="Phobius"/>
    </source>
</evidence>
<dbReference type="EMBL" id="CP053073">
    <property type="protein sequence ID" value="QJR14259.1"/>
    <property type="molecule type" value="Genomic_DNA"/>
</dbReference>
<proteinExistence type="predicted"/>
<protein>
    <submittedName>
        <fullName evidence="2">Uncharacterized protein</fullName>
    </submittedName>
</protein>
<gene>
    <name evidence="2" type="ORF">DSM104440_01052</name>
</gene>
<name>A0A6M4H3V1_9PROT</name>
<keyword evidence="1" id="KW-0472">Membrane</keyword>
<evidence type="ECO:0000313" key="2">
    <source>
        <dbReference type="EMBL" id="QJR14259.1"/>
    </source>
</evidence>
<accession>A0A6M4H3V1</accession>
<keyword evidence="3" id="KW-1185">Reference proteome</keyword>
<evidence type="ECO:0000313" key="3">
    <source>
        <dbReference type="Proteomes" id="UP000503096"/>
    </source>
</evidence>
<dbReference type="Proteomes" id="UP000503096">
    <property type="component" value="Chromosome"/>
</dbReference>
<dbReference type="AlphaFoldDB" id="A0A6M4H3V1"/>
<feature type="transmembrane region" description="Helical" evidence="1">
    <location>
        <begin position="28"/>
        <end position="48"/>
    </location>
</feature>
<dbReference type="InParanoid" id="A0A6M4H3V1"/>
<reference evidence="2 3" key="1">
    <citation type="submission" date="2020-04" db="EMBL/GenBank/DDBJ databases">
        <title>Usitatibacter rugosus gen. nov., sp. nov. and Usitatibacter palustris sp. nov., novel members of Usitatibacteraceae fam. nov. within the order Nitrosomonadales isolated from soil.</title>
        <authorList>
            <person name="Huber K.J."/>
            <person name="Neumann-Schaal M."/>
            <person name="Geppert A."/>
            <person name="Luckner M."/>
            <person name="Wanner G."/>
            <person name="Overmann J."/>
        </authorList>
    </citation>
    <scope>NUCLEOTIDE SEQUENCE [LARGE SCALE GENOMIC DNA]</scope>
    <source>
        <strain evidence="2 3">Swamp67</strain>
    </source>
</reference>
<organism evidence="2 3">
    <name type="scientific">Usitatibacter palustris</name>
    <dbReference type="NCBI Taxonomy" id="2732487"/>
    <lineage>
        <taxon>Bacteria</taxon>
        <taxon>Pseudomonadati</taxon>
        <taxon>Pseudomonadota</taxon>
        <taxon>Betaproteobacteria</taxon>
        <taxon>Nitrosomonadales</taxon>
        <taxon>Usitatibacteraceae</taxon>
        <taxon>Usitatibacter</taxon>
    </lineage>
</organism>
<sequence>MSENTGTAPELPEDEPVPAMQQLLDNPFLLLFAGVALPTVLYIVWGVMEIVNIPVAK</sequence>
<keyword evidence="1" id="KW-1133">Transmembrane helix</keyword>
<dbReference type="RefSeq" id="WP_171159547.1">
    <property type="nucleotide sequence ID" value="NZ_CP053073.1"/>
</dbReference>
<dbReference type="KEGG" id="upl:DSM104440_01052"/>
<keyword evidence="1" id="KW-0812">Transmembrane</keyword>